<organism evidence="1 2">
    <name type="scientific">Bdellovibrio svalbardensis</name>
    <dbReference type="NCBI Taxonomy" id="2972972"/>
    <lineage>
        <taxon>Bacteria</taxon>
        <taxon>Pseudomonadati</taxon>
        <taxon>Bdellovibrionota</taxon>
        <taxon>Bdellovibrionia</taxon>
        <taxon>Bdellovibrionales</taxon>
        <taxon>Pseudobdellovibrionaceae</taxon>
        <taxon>Bdellovibrio</taxon>
    </lineage>
</organism>
<protein>
    <recommendedName>
        <fullName evidence="3">DUF72 domain-containing protein</fullName>
    </recommendedName>
</protein>
<comment type="caution">
    <text evidence="1">The sequence shown here is derived from an EMBL/GenBank/DDBJ whole genome shotgun (WGS) entry which is preliminary data.</text>
</comment>
<proteinExistence type="predicted"/>
<reference evidence="1" key="1">
    <citation type="submission" date="2022-08" db="EMBL/GenBank/DDBJ databases">
        <title>Novel Bdellovibrio Species Isolated from Svalbard: Designation Bdellovibrio svalbardensis.</title>
        <authorList>
            <person name="Mitchell R.J."/>
            <person name="Choi S.Y."/>
        </authorList>
    </citation>
    <scope>NUCLEOTIDE SEQUENCE</scope>
    <source>
        <strain evidence="1">PAP01</strain>
    </source>
</reference>
<evidence type="ECO:0000313" key="2">
    <source>
        <dbReference type="Proteomes" id="UP001152321"/>
    </source>
</evidence>
<gene>
    <name evidence="1" type="ORF">NWE73_13860</name>
</gene>
<evidence type="ECO:0000313" key="1">
    <source>
        <dbReference type="EMBL" id="MDG0817463.1"/>
    </source>
</evidence>
<sequence length="220" mass="25408">MDVLLIVLSLFVFTVALAVFSNRTRARKEIPFELHPNCLLTRWPLLFVTGPRSFFYFDTYWNGYTSYLAEHGYEVFKLQLPWNKSEYRQKRFLEFLTQQESLGRKFHLFVDSPTYAEMETLLRTHKFSSIISLTEITAPDEDHFSNSLKALPFPFATVETVPSRHTSVLSRLTYGLHVASLTRFKLPSLSTLGACEDTALLNGRLLLERANTLAETDLRD</sequence>
<dbReference type="EMBL" id="JANRMI010000004">
    <property type="protein sequence ID" value="MDG0817463.1"/>
    <property type="molecule type" value="Genomic_DNA"/>
</dbReference>
<accession>A0ABT6DKS4</accession>
<dbReference type="Proteomes" id="UP001152321">
    <property type="component" value="Unassembled WGS sequence"/>
</dbReference>
<keyword evidence="2" id="KW-1185">Reference proteome</keyword>
<name>A0ABT6DKS4_9BACT</name>
<dbReference type="RefSeq" id="WP_277578936.1">
    <property type="nucleotide sequence ID" value="NZ_JANRMI010000004.1"/>
</dbReference>
<evidence type="ECO:0008006" key="3">
    <source>
        <dbReference type="Google" id="ProtNLM"/>
    </source>
</evidence>